<dbReference type="AlphaFoldDB" id="T1D9E7"/>
<evidence type="ECO:0000313" key="4">
    <source>
        <dbReference type="EMBL" id="EQD78820.1"/>
    </source>
</evidence>
<feature type="non-terminal residue" evidence="4">
    <location>
        <position position="1"/>
    </location>
</feature>
<dbReference type="Pfam" id="PF13439">
    <property type="entry name" value="Glyco_transf_4"/>
    <property type="match status" value="1"/>
</dbReference>
<dbReference type="PANTHER" id="PTHR45947:SF15">
    <property type="entry name" value="TEICHURONIC ACID BIOSYNTHESIS GLYCOSYLTRANSFERASE TUAC-RELATED"/>
    <property type="match status" value="1"/>
</dbReference>
<feature type="domain" description="Glycosyltransferase subfamily 4-like N-terminal" evidence="3">
    <location>
        <begin position="78"/>
        <end position="195"/>
    </location>
</feature>
<feature type="domain" description="Glycosyl transferase family 1" evidence="2">
    <location>
        <begin position="202"/>
        <end position="326"/>
    </location>
</feature>
<evidence type="ECO:0000256" key="1">
    <source>
        <dbReference type="SAM" id="MobiDB-lite"/>
    </source>
</evidence>
<dbReference type="SUPFAM" id="SSF53756">
    <property type="entry name" value="UDP-Glycosyltransferase/glycogen phosphorylase"/>
    <property type="match status" value="1"/>
</dbReference>
<keyword evidence="4" id="KW-0808">Transferase</keyword>
<evidence type="ECO:0000259" key="3">
    <source>
        <dbReference type="Pfam" id="PF13439"/>
    </source>
</evidence>
<dbReference type="InterPro" id="IPR028098">
    <property type="entry name" value="Glyco_trans_4-like_N"/>
</dbReference>
<proteinExistence type="predicted"/>
<dbReference type="EMBL" id="AUZX01001543">
    <property type="protein sequence ID" value="EQD78820.1"/>
    <property type="molecule type" value="Genomic_DNA"/>
</dbReference>
<dbReference type="EC" id="2.4.-.-" evidence="4"/>
<sequence>SSLYPNCHHAPPWNLRGNTVAPTARYTTRPKPGSLAPVPWFPFTHEYFGDYARQARIPKTEVRHGISIEHPRYPLIPKFGMNLAPWGMALACLPLLRAQIRHGQDFDLIDAHYFYPDGVAATLLGRWLKKPVLITARGSDLNLLPHHPIPRALIQRAARHAAHLITVSGALKQELLHLGVNEHKITVLRNGVDLSLFQPTEREETRKKLGVNGPLLVSVGNLVSGKGHDLVVRALESLPSFHLLIIGSGPEQKTLERLVQEQGLTQRVQFKTHIPQVELAKHYSAADALVLASASEGWANVLLEAMACGTPVVSTAVGGSPELITEPCRRQTGPGTHPGGPQSGHHRSLQRSPPGRHPEIRPVASVGMKPVRDKWPCFRQSSPATKR</sequence>
<organism evidence="4">
    <name type="scientific">mine drainage metagenome</name>
    <dbReference type="NCBI Taxonomy" id="410659"/>
    <lineage>
        <taxon>unclassified sequences</taxon>
        <taxon>metagenomes</taxon>
        <taxon>ecological metagenomes</taxon>
    </lineage>
</organism>
<feature type="region of interest" description="Disordered" evidence="1">
    <location>
        <begin position="323"/>
        <end position="387"/>
    </location>
</feature>
<reference evidence="4" key="1">
    <citation type="submission" date="2013-08" db="EMBL/GenBank/DDBJ databases">
        <authorList>
            <person name="Mendez C."/>
            <person name="Richter M."/>
            <person name="Ferrer M."/>
            <person name="Sanchez J."/>
        </authorList>
    </citation>
    <scope>NUCLEOTIDE SEQUENCE</scope>
</reference>
<dbReference type="InterPro" id="IPR050194">
    <property type="entry name" value="Glycosyltransferase_grp1"/>
</dbReference>
<comment type="caution">
    <text evidence="4">The sequence shown here is derived from an EMBL/GenBank/DDBJ whole genome shotgun (WGS) entry which is preliminary data.</text>
</comment>
<gene>
    <name evidence="4" type="ORF">B1A_02063</name>
</gene>
<dbReference type="Pfam" id="PF00534">
    <property type="entry name" value="Glycos_transf_1"/>
    <property type="match status" value="1"/>
</dbReference>
<dbReference type="InterPro" id="IPR001296">
    <property type="entry name" value="Glyco_trans_1"/>
</dbReference>
<feature type="non-terminal residue" evidence="4">
    <location>
        <position position="387"/>
    </location>
</feature>
<dbReference type="GO" id="GO:0016757">
    <property type="term" value="F:glycosyltransferase activity"/>
    <property type="evidence" value="ECO:0007669"/>
    <property type="project" value="UniProtKB-KW"/>
</dbReference>
<keyword evidence="4" id="KW-0328">Glycosyltransferase</keyword>
<reference evidence="4" key="2">
    <citation type="journal article" date="2014" name="ISME J.">
        <title>Microbial stratification in low pH oxic and suboxic macroscopic growths along an acid mine drainage.</title>
        <authorList>
            <person name="Mendez-Garcia C."/>
            <person name="Mesa V."/>
            <person name="Sprenger R.R."/>
            <person name="Richter M."/>
            <person name="Diez M.S."/>
            <person name="Solano J."/>
            <person name="Bargiela R."/>
            <person name="Golyshina O.V."/>
            <person name="Manteca A."/>
            <person name="Ramos J.L."/>
            <person name="Gallego J.R."/>
            <person name="Llorente I."/>
            <person name="Martins Dos Santos V.A."/>
            <person name="Jensen O.N."/>
            <person name="Pelaez A.I."/>
            <person name="Sanchez J."/>
            <person name="Ferrer M."/>
        </authorList>
    </citation>
    <scope>NUCLEOTIDE SEQUENCE</scope>
</reference>
<dbReference type="PANTHER" id="PTHR45947">
    <property type="entry name" value="SULFOQUINOVOSYL TRANSFERASE SQD2"/>
    <property type="match status" value="1"/>
</dbReference>
<dbReference type="Gene3D" id="3.40.50.2000">
    <property type="entry name" value="Glycogen Phosphorylase B"/>
    <property type="match status" value="2"/>
</dbReference>
<accession>T1D9E7</accession>
<evidence type="ECO:0000259" key="2">
    <source>
        <dbReference type="Pfam" id="PF00534"/>
    </source>
</evidence>
<protein>
    <submittedName>
        <fullName evidence="4">Glycosyl transferase group 1</fullName>
        <ecNumber evidence="4">2.4.-.-</ecNumber>
    </submittedName>
</protein>
<name>T1D9E7_9ZZZZ</name>